<feature type="compositionally biased region" description="Low complexity" evidence="4">
    <location>
        <begin position="81"/>
        <end position="94"/>
    </location>
</feature>
<comment type="caution">
    <text evidence="6">The sequence shown here is derived from an EMBL/GenBank/DDBJ whole genome shotgun (WGS) entry which is preliminary data.</text>
</comment>
<keyword evidence="1" id="KW-0810">Translation regulation</keyword>
<dbReference type="PANTHER" id="PTHR13020:SF32">
    <property type="entry name" value="TRINUCLEOTIDE REPEAT-CONTAINING GENE 6B PROTEIN"/>
    <property type="match status" value="1"/>
</dbReference>
<keyword evidence="2" id="KW-0694">RNA-binding</keyword>
<dbReference type="EMBL" id="JAFIRN010000017">
    <property type="protein sequence ID" value="KAG5832470.1"/>
    <property type="molecule type" value="Genomic_DNA"/>
</dbReference>
<dbReference type="GO" id="GO:0000932">
    <property type="term" value="C:P-body"/>
    <property type="evidence" value="ECO:0007669"/>
    <property type="project" value="TreeGrafter"/>
</dbReference>
<evidence type="ECO:0000259" key="5">
    <source>
        <dbReference type="Pfam" id="PF10427"/>
    </source>
</evidence>
<feature type="compositionally biased region" description="Low complexity" evidence="4">
    <location>
        <begin position="131"/>
        <end position="155"/>
    </location>
</feature>
<feature type="compositionally biased region" description="Polar residues" evidence="4">
    <location>
        <begin position="55"/>
        <end position="66"/>
    </location>
</feature>
<dbReference type="PANTHER" id="PTHR13020">
    <property type="entry name" value="TRINUCLEOTIDE REPEAT-CONTAINING GENE 6"/>
    <property type="match status" value="1"/>
</dbReference>
<keyword evidence="3" id="KW-0943">RNA-mediated gene silencing</keyword>
<feature type="compositionally biased region" description="Polar residues" evidence="4">
    <location>
        <begin position="235"/>
        <end position="254"/>
    </location>
</feature>
<dbReference type="Pfam" id="PF10427">
    <property type="entry name" value="Ago_hook"/>
    <property type="match status" value="1"/>
</dbReference>
<evidence type="ECO:0000256" key="3">
    <source>
        <dbReference type="ARBA" id="ARBA00023158"/>
    </source>
</evidence>
<feature type="compositionally biased region" description="Low complexity" evidence="4">
    <location>
        <begin position="288"/>
        <end position="315"/>
    </location>
</feature>
<name>A0A9D3RJK2_ANGAN</name>
<gene>
    <name evidence="6" type="ORF">ANANG_G00291500</name>
</gene>
<evidence type="ECO:0000313" key="6">
    <source>
        <dbReference type="EMBL" id="KAG5832470.1"/>
    </source>
</evidence>
<dbReference type="GO" id="GO:0035195">
    <property type="term" value="P:miRNA-mediated post-transcriptional gene silencing"/>
    <property type="evidence" value="ECO:0007669"/>
    <property type="project" value="TreeGrafter"/>
</dbReference>
<reference evidence="6" key="1">
    <citation type="submission" date="2021-01" db="EMBL/GenBank/DDBJ databases">
        <title>A chromosome-scale assembly of European eel, Anguilla anguilla.</title>
        <authorList>
            <person name="Henkel C."/>
            <person name="Jong-Raadsen S.A."/>
            <person name="Dufour S."/>
            <person name="Weltzien F.-A."/>
            <person name="Palstra A.P."/>
            <person name="Pelster B."/>
            <person name="Spaink H.P."/>
            <person name="Van Den Thillart G.E."/>
            <person name="Jansen H."/>
            <person name="Zahm M."/>
            <person name="Klopp C."/>
            <person name="Cedric C."/>
            <person name="Louis A."/>
            <person name="Berthelot C."/>
            <person name="Parey E."/>
            <person name="Roest Crollius H."/>
            <person name="Montfort J."/>
            <person name="Robinson-Rechavi M."/>
            <person name="Bucao C."/>
            <person name="Bouchez O."/>
            <person name="Gislard M."/>
            <person name="Lluch J."/>
            <person name="Milhes M."/>
            <person name="Lampietro C."/>
            <person name="Lopez Roques C."/>
            <person name="Donnadieu C."/>
            <person name="Braasch I."/>
            <person name="Desvignes T."/>
            <person name="Postlethwait J."/>
            <person name="Bobe J."/>
            <person name="Guiguen Y."/>
            <person name="Dirks R."/>
        </authorList>
    </citation>
    <scope>NUCLEOTIDE SEQUENCE</scope>
    <source>
        <strain evidence="6">Tag_6206</strain>
        <tissue evidence="6">Liver</tissue>
    </source>
</reference>
<dbReference type="Proteomes" id="UP001044222">
    <property type="component" value="Chromosome 17"/>
</dbReference>
<dbReference type="GO" id="GO:0060213">
    <property type="term" value="P:positive regulation of nuclear-transcribed mRNA poly(A) tail shortening"/>
    <property type="evidence" value="ECO:0007669"/>
    <property type="project" value="TreeGrafter"/>
</dbReference>
<dbReference type="AlphaFoldDB" id="A0A9D3RJK2"/>
<feature type="compositionally biased region" description="Low complexity" evidence="4">
    <location>
        <begin position="163"/>
        <end position="192"/>
    </location>
</feature>
<accession>A0A9D3RJK2</accession>
<dbReference type="GO" id="GO:0005654">
    <property type="term" value="C:nucleoplasm"/>
    <property type="evidence" value="ECO:0007669"/>
    <property type="project" value="TreeGrafter"/>
</dbReference>
<feature type="domain" description="Argonaute hook" evidence="5">
    <location>
        <begin position="207"/>
        <end position="324"/>
    </location>
</feature>
<dbReference type="GO" id="GO:0006417">
    <property type="term" value="P:regulation of translation"/>
    <property type="evidence" value="ECO:0007669"/>
    <property type="project" value="UniProtKB-KW"/>
</dbReference>
<feature type="compositionally biased region" description="Gly residues" evidence="4">
    <location>
        <begin position="1"/>
        <end position="11"/>
    </location>
</feature>
<dbReference type="InterPro" id="IPR019486">
    <property type="entry name" value="Argonaute_hook_dom"/>
</dbReference>
<keyword evidence="7" id="KW-1185">Reference proteome</keyword>
<organism evidence="6 7">
    <name type="scientific">Anguilla anguilla</name>
    <name type="common">European freshwater eel</name>
    <name type="synonym">Muraena anguilla</name>
    <dbReference type="NCBI Taxonomy" id="7936"/>
    <lineage>
        <taxon>Eukaryota</taxon>
        <taxon>Metazoa</taxon>
        <taxon>Chordata</taxon>
        <taxon>Craniata</taxon>
        <taxon>Vertebrata</taxon>
        <taxon>Euteleostomi</taxon>
        <taxon>Actinopterygii</taxon>
        <taxon>Neopterygii</taxon>
        <taxon>Teleostei</taxon>
        <taxon>Anguilliformes</taxon>
        <taxon>Anguillidae</taxon>
        <taxon>Anguilla</taxon>
    </lineage>
</organism>
<dbReference type="InterPro" id="IPR052068">
    <property type="entry name" value="GW182_domain"/>
</dbReference>
<evidence type="ECO:0000256" key="1">
    <source>
        <dbReference type="ARBA" id="ARBA00022845"/>
    </source>
</evidence>
<proteinExistence type="predicted"/>
<evidence type="ECO:0000313" key="7">
    <source>
        <dbReference type="Proteomes" id="UP001044222"/>
    </source>
</evidence>
<protein>
    <recommendedName>
        <fullName evidence="5">Argonaute hook domain-containing protein</fullName>
    </recommendedName>
</protein>
<evidence type="ECO:0000256" key="4">
    <source>
        <dbReference type="SAM" id="MobiDB-lite"/>
    </source>
</evidence>
<feature type="region of interest" description="Disordered" evidence="4">
    <location>
        <begin position="1"/>
        <end position="375"/>
    </location>
</feature>
<dbReference type="GO" id="GO:0003723">
    <property type="term" value="F:RNA binding"/>
    <property type="evidence" value="ECO:0007669"/>
    <property type="project" value="UniProtKB-KW"/>
</dbReference>
<feature type="compositionally biased region" description="Basic and acidic residues" evidence="4">
    <location>
        <begin position="355"/>
        <end position="365"/>
    </location>
</feature>
<sequence length="655" mass="67634">MGGKPHQGWGGKAHPSQIPNSQGGPPKGPVQPPAQQSQPLDPGALQGGWGRSGGPPSQKQNQSWGWTSGPVPQTAGGSGEGPEPSGWEEPSPHSISRKMEIDDGTSAWGDPNVYNGKSVNLWDKNGGTALQPQGPAHQPQGPAHQPQGPAHQPHGPAHHPHGTTHQPQGHAQQQPPASRAAHPPAAAGNPAQSGKAPALWGGSIAPSGQGTDSGTAAWGKVDSSTGWGDLEDSGKTSGWGNPSPNPVKSGSKSMQEGWGEGAEAGGSVSASRHSSWEEEEDGGGVWNSAGSQGSGSSYNSGSWGPSGKKSSSKGALKGGGGDSWMNPVTRQFSNMGLLGEEPGSRPLDLAPGLTQDKKQEGEKRGMSLNDYNGEMRKGGRGGGAVFRPHGSKDTGPGEPGSYYDKTGGHSAFGGGAGMAQSRGVPSINPSPGIRAQVPHQFLSPQVPGSVLKQMAPPSSNVGGVAGVGGGVFPPQLSPQHIAMLSNIYPHVQQFHLACQLLLQQQQQQHLLQNQRKFPQNLRQPPDPQQLARVMAILQQQQRQQQGVGSKLSPSHLGGGAPKQPMADPLPHPGMGGSLADLHPKTQGGYSGFPSGVNLSGLELGGMKDSGGQQSRFKWMMEGRSPAPSPPDSSPTQERSHLYPCENGGWLPLLPV</sequence>
<evidence type="ECO:0000256" key="2">
    <source>
        <dbReference type="ARBA" id="ARBA00022884"/>
    </source>
</evidence>
<feature type="region of interest" description="Disordered" evidence="4">
    <location>
        <begin position="538"/>
        <end position="645"/>
    </location>
</feature>